<keyword evidence="11" id="KW-1133">Transmembrane helix</keyword>
<gene>
    <name evidence="14" type="ORF">ABDJ85_08540</name>
</gene>
<dbReference type="PANTHER" id="PTHR43765">
    <property type="entry name" value="2-DEHYDROPANTOATE 2-REDUCTASE-RELATED"/>
    <property type="match status" value="1"/>
</dbReference>
<comment type="similarity">
    <text evidence="2 10">Belongs to the ketopantoate reductase family.</text>
</comment>
<dbReference type="NCBIfam" id="TIGR00745">
    <property type="entry name" value="apbA_panE"/>
    <property type="match status" value="1"/>
</dbReference>
<dbReference type="Pfam" id="PF08546">
    <property type="entry name" value="ApbA_C"/>
    <property type="match status" value="1"/>
</dbReference>
<reference evidence="14 15" key="1">
    <citation type="submission" date="2024-05" db="EMBL/GenBank/DDBJ databases">
        <title>Roseateles sp. DJS-2-20 16S ribosomal RNA gene Genome sequencing and assembly.</title>
        <authorList>
            <person name="Woo H."/>
        </authorList>
    </citation>
    <scope>NUCLEOTIDE SEQUENCE [LARGE SCALE GENOMIC DNA]</scope>
    <source>
        <strain evidence="14 15">DJS-2-20</strain>
    </source>
</reference>
<dbReference type="Proteomes" id="UP001495147">
    <property type="component" value="Unassembled WGS sequence"/>
</dbReference>
<keyword evidence="6 10" id="KW-0521">NADP</keyword>
<evidence type="ECO:0000259" key="12">
    <source>
        <dbReference type="Pfam" id="PF02558"/>
    </source>
</evidence>
<dbReference type="SUPFAM" id="SSF51735">
    <property type="entry name" value="NAD(P)-binding Rossmann-fold domains"/>
    <property type="match status" value="1"/>
</dbReference>
<dbReference type="GO" id="GO:0008677">
    <property type="term" value="F:2-dehydropantoate 2-reductase activity"/>
    <property type="evidence" value="ECO:0007669"/>
    <property type="project" value="UniProtKB-EC"/>
</dbReference>
<feature type="transmembrane region" description="Helical" evidence="11">
    <location>
        <begin position="12"/>
        <end position="31"/>
    </location>
</feature>
<dbReference type="Pfam" id="PF02558">
    <property type="entry name" value="ApbA"/>
    <property type="match status" value="1"/>
</dbReference>
<keyword evidence="15" id="KW-1185">Reference proteome</keyword>
<evidence type="ECO:0000259" key="13">
    <source>
        <dbReference type="Pfam" id="PF08546"/>
    </source>
</evidence>
<protein>
    <recommendedName>
        <fullName evidence="4 10">2-dehydropantoate 2-reductase</fullName>
        <ecNumber evidence="3 10">1.1.1.169</ecNumber>
    </recommendedName>
    <alternativeName>
        <fullName evidence="8 10">Ketopantoate reductase</fullName>
    </alternativeName>
</protein>
<keyword evidence="5 10" id="KW-0566">Pantothenate biosynthesis</keyword>
<dbReference type="SUPFAM" id="SSF48179">
    <property type="entry name" value="6-phosphogluconate dehydrogenase C-terminal domain-like"/>
    <property type="match status" value="1"/>
</dbReference>
<dbReference type="InterPro" id="IPR013328">
    <property type="entry name" value="6PGD_dom2"/>
</dbReference>
<keyword evidence="7 10" id="KW-0560">Oxidoreductase</keyword>
<name>A0ABV0G1A1_9BURK</name>
<evidence type="ECO:0000256" key="1">
    <source>
        <dbReference type="ARBA" id="ARBA00004994"/>
    </source>
</evidence>
<feature type="domain" description="Ketopantoate reductase C-terminal" evidence="13">
    <location>
        <begin position="179"/>
        <end position="318"/>
    </location>
</feature>
<evidence type="ECO:0000256" key="9">
    <source>
        <dbReference type="ARBA" id="ARBA00048793"/>
    </source>
</evidence>
<evidence type="ECO:0000256" key="11">
    <source>
        <dbReference type="SAM" id="Phobius"/>
    </source>
</evidence>
<sequence>MAGVLVMGAGSVGAYLGGLLALAGVPVHFVGRGARLAGLREHGLRLTDIDGLDKHLPAARLALHEAIPPGLHPDLCLLCVKSGATAEAAALLGRALPAGTLVVSLQNGLGNAQLAREQAPQLDWRPGMVPFNITELGPGHLHRGSAGHLAVEGWPTDVALAALQTAWQRVGMQLELHGDLRPAQWAKLLLNLNNPINALSGLPLREQLLDPGYRRCLAALQEEALDLLNAAHLPVARLTPLSPRGLLRVLRLPTPVFKRVAARMLRIDAQARSSMADDLLRGQPTEIDMLCGEVVRLATRLGRQAPRNARMQALVQGVAARPRHFSPVDLCRALGVR</sequence>
<organism evidence="14 15">
    <name type="scientific">Roseateles paludis</name>
    <dbReference type="NCBI Taxonomy" id="3145238"/>
    <lineage>
        <taxon>Bacteria</taxon>
        <taxon>Pseudomonadati</taxon>
        <taxon>Pseudomonadota</taxon>
        <taxon>Betaproteobacteria</taxon>
        <taxon>Burkholderiales</taxon>
        <taxon>Sphaerotilaceae</taxon>
        <taxon>Roseateles</taxon>
    </lineage>
</organism>
<feature type="domain" description="Ketopantoate reductase N-terminal" evidence="12">
    <location>
        <begin position="4"/>
        <end position="150"/>
    </location>
</feature>
<evidence type="ECO:0000256" key="3">
    <source>
        <dbReference type="ARBA" id="ARBA00013014"/>
    </source>
</evidence>
<evidence type="ECO:0000256" key="4">
    <source>
        <dbReference type="ARBA" id="ARBA00019465"/>
    </source>
</evidence>
<accession>A0ABV0G1A1</accession>
<evidence type="ECO:0000256" key="2">
    <source>
        <dbReference type="ARBA" id="ARBA00007870"/>
    </source>
</evidence>
<comment type="caution">
    <text evidence="14">The sequence shown here is derived from an EMBL/GenBank/DDBJ whole genome shotgun (WGS) entry which is preliminary data.</text>
</comment>
<evidence type="ECO:0000256" key="7">
    <source>
        <dbReference type="ARBA" id="ARBA00023002"/>
    </source>
</evidence>
<comment type="catalytic activity">
    <reaction evidence="9 10">
        <text>(R)-pantoate + NADP(+) = 2-dehydropantoate + NADPH + H(+)</text>
        <dbReference type="Rhea" id="RHEA:16233"/>
        <dbReference type="ChEBI" id="CHEBI:11561"/>
        <dbReference type="ChEBI" id="CHEBI:15378"/>
        <dbReference type="ChEBI" id="CHEBI:15980"/>
        <dbReference type="ChEBI" id="CHEBI:57783"/>
        <dbReference type="ChEBI" id="CHEBI:58349"/>
        <dbReference type="EC" id="1.1.1.169"/>
    </reaction>
</comment>
<keyword evidence="11" id="KW-0812">Transmembrane</keyword>
<comment type="function">
    <text evidence="10">Catalyzes the NADPH-dependent reduction of ketopantoate into pantoic acid.</text>
</comment>
<dbReference type="InterPro" id="IPR003710">
    <property type="entry name" value="ApbA"/>
</dbReference>
<evidence type="ECO:0000256" key="5">
    <source>
        <dbReference type="ARBA" id="ARBA00022655"/>
    </source>
</evidence>
<dbReference type="InterPro" id="IPR036291">
    <property type="entry name" value="NAD(P)-bd_dom_sf"/>
</dbReference>
<dbReference type="InterPro" id="IPR008927">
    <property type="entry name" value="6-PGluconate_DH-like_C_sf"/>
</dbReference>
<dbReference type="InterPro" id="IPR013332">
    <property type="entry name" value="KPR_N"/>
</dbReference>
<dbReference type="InterPro" id="IPR013752">
    <property type="entry name" value="KPA_reductase"/>
</dbReference>
<keyword evidence="11" id="KW-0472">Membrane</keyword>
<evidence type="ECO:0000313" key="14">
    <source>
        <dbReference type="EMBL" id="MEO3691513.1"/>
    </source>
</evidence>
<evidence type="ECO:0000256" key="10">
    <source>
        <dbReference type="RuleBase" id="RU362068"/>
    </source>
</evidence>
<dbReference type="PANTHER" id="PTHR43765:SF2">
    <property type="entry name" value="2-DEHYDROPANTOATE 2-REDUCTASE"/>
    <property type="match status" value="1"/>
</dbReference>
<dbReference type="Gene3D" id="1.10.1040.10">
    <property type="entry name" value="N-(1-d-carboxylethyl)-l-norvaline Dehydrogenase, domain 2"/>
    <property type="match status" value="1"/>
</dbReference>
<proteinExistence type="inferred from homology"/>
<dbReference type="Gene3D" id="3.40.50.720">
    <property type="entry name" value="NAD(P)-binding Rossmann-like Domain"/>
    <property type="match status" value="1"/>
</dbReference>
<dbReference type="InterPro" id="IPR050838">
    <property type="entry name" value="Ketopantoate_reductase"/>
</dbReference>
<evidence type="ECO:0000256" key="6">
    <source>
        <dbReference type="ARBA" id="ARBA00022857"/>
    </source>
</evidence>
<dbReference type="EMBL" id="JBDPZD010000002">
    <property type="protein sequence ID" value="MEO3691513.1"/>
    <property type="molecule type" value="Genomic_DNA"/>
</dbReference>
<comment type="pathway">
    <text evidence="1 10">Cofactor biosynthesis; (R)-pantothenate biosynthesis; (R)-pantoate from 3-methyl-2-oxobutanoate: step 2/2.</text>
</comment>
<evidence type="ECO:0000313" key="15">
    <source>
        <dbReference type="Proteomes" id="UP001495147"/>
    </source>
</evidence>
<dbReference type="EC" id="1.1.1.169" evidence="3 10"/>
<dbReference type="RefSeq" id="WP_347704333.1">
    <property type="nucleotide sequence ID" value="NZ_JBDPZD010000002.1"/>
</dbReference>
<evidence type="ECO:0000256" key="8">
    <source>
        <dbReference type="ARBA" id="ARBA00032024"/>
    </source>
</evidence>